<gene>
    <name evidence="2" type="ORF">AC578_9196</name>
</gene>
<keyword evidence="3" id="KW-1185">Reference proteome</keyword>
<evidence type="ECO:0000256" key="1">
    <source>
        <dbReference type="SAM" id="MobiDB-lite"/>
    </source>
</evidence>
<protein>
    <submittedName>
        <fullName evidence="2">Uncharacterized protein</fullName>
    </submittedName>
</protein>
<accession>A0A139HV02</accession>
<proteinExistence type="predicted"/>
<evidence type="ECO:0000313" key="2">
    <source>
        <dbReference type="EMBL" id="KXT06311.1"/>
    </source>
</evidence>
<dbReference type="AlphaFoldDB" id="A0A139HV02"/>
<evidence type="ECO:0000313" key="3">
    <source>
        <dbReference type="Proteomes" id="UP000070133"/>
    </source>
</evidence>
<dbReference type="OrthoDB" id="3647775at2759"/>
<organism evidence="2 3">
    <name type="scientific">Pseudocercospora eumusae</name>
    <dbReference type="NCBI Taxonomy" id="321146"/>
    <lineage>
        <taxon>Eukaryota</taxon>
        <taxon>Fungi</taxon>
        <taxon>Dikarya</taxon>
        <taxon>Ascomycota</taxon>
        <taxon>Pezizomycotina</taxon>
        <taxon>Dothideomycetes</taxon>
        <taxon>Dothideomycetidae</taxon>
        <taxon>Mycosphaerellales</taxon>
        <taxon>Mycosphaerellaceae</taxon>
        <taxon>Pseudocercospora</taxon>
    </lineage>
</organism>
<reference evidence="2 3" key="1">
    <citation type="submission" date="2015-07" db="EMBL/GenBank/DDBJ databases">
        <title>Comparative genomics of the Sigatoka disease complex on banana suggests a link between parallel evolutionary changes in Pseudocercospora fijiensis and Pseudocercospora eumusae and increased virulence on the banana host.</title>
        <authorList>
            <person name="Chang T.-C."/>
            <person name="Salvucci A."/>
            <person name="Crous P.W."/>
            <person name="Stergiopoulos I."/>
        </authorList>
    </citation>
    <scope>NUCLEOTIDE SEQUENCE [LARGE SCALE GENOMIC DNA]</scope>
    <source>
        <strain evidence="2 3">CBS 114824</strain>
    </source>
</reference>
<sequence>MPHAWTHSMDQRLMIAILEAQSKSPAIIVGELVELFGRTEDTPTANGAEFPIRRVMAGLRASKSKGLTPAAAKAAASISKKASRPQIPETVAKDGSFTPESLGGVPS</sequence>
<comment type="caution">
    <text evidence="2">The sequence shown here is derived from an EMBL/GenBank/DDBJ whole genome shotgun (WGS) entry which is preliminary data.</text>
</comment>
<dbReference type="Proteomes" id="UP000070133">
    <property type="component" value="Unassembled WGS sequence"/>
</dbReference>
<feature type="region of interest" description="Disordered" evidence="1">
    <location>
        <begin position="77"/>
        <end position="107"/>
    </location>
</feature>
<dbReference type="EMBL" id="LFZN01000007">
    <property type="protein sequence ID" value="KXT06311.1"/>
    <property type="molecule type" value="Genomic_DNA"/>
</dbReference>
<name>A0A139HV02_9PEZI</name>